<feature type="non-terminal residue" evidence="1">
    <location>
        <position position="1"/>
    </location>
</feature>
<comment type="caution">
    <text evidence="1">The sequence shown here is derived from an EMBL/GenBank/DDBJ whole genome shotgun (WGS) entry which is preliminary data.</text>
</comment>
<dbReference type="EMBL" id="BARV01005099">
    <property type="protein sequence ID" value="GAI11091.1"/>
    <property type="molecule type" value="Genomic_DNA"/>
</dbReference>
<gene>
    <name evidence="1" type="ORF">S06H3_10817</name>
</gene>
<evidence type="ECO:0000313" key="1">
    <source>
        <dbReference type="EMBL" id="GAI11091.1"/>
    </source>
</evidence>
<organism evidence="1">
    <name type="scientific">marine sediment metagenome</name>
    <dbReference type="NCBI Taxonomy" id="412755"/>
    <lineage>
        <taxon>unclassified sequences</taxon>
        <taxon>metagenomes</taxon>
        <taxon>ecological metagenomes</taxon>
    </lineage>
</organism>
<proteinExistence type="predicted"/>
<evidence type="ECO:0008006" key="2">
    <source>
        <dbReference type="Google" id="ProtNLM"/>
    </source>
</evidence>
<name>X1LZ67_9ZZZZ</name>
<reference evidence="1" key="1">
    <citation type="journal article" date="2014" name="Front. Microbiol.">
        <title>High frequency of phylogenetically diverse reductive dehalogenase-homologous genes in deep subseafloor sedimentary metagenomes.</title>
        <authorList>
            <person name="Kawai M."/>
            <person name="Futagami T."/>
            <person name="Toyoda A."/>
            <person name="Takaki Y."/>
            <person name="Nishi S."/>
            <person name="Hori S."/>
            <person name="Arai W."/>
            <person name="Tsubouchi T."/>
            <person name="Morono Y."/>
            <person name="Uchiyama I."/>
            <person name="Ito T."/>
            <person name="Fujiyama A."/>
            <person name="Inagaki F."/>
            <person name="Takami H."/>
        </authorList>
    </citation>
    <scope>NUCLEOTIDE SEQUENCE</scope>
    <source>
        <strain evidence="1">Expedition CK06-06</strain>
    </source>
</reference>
<accession>X1LZ67</accession>
<dbReference type="AlphaFoldDB" id="X1LZ67"/>
<protein>
    <recommendedName>
        <fullName evidence="2">Intracellular proteinase inhibitor BsuPI domain-containing protein</fullName>
    </recommendedName>
</protein>
<sequence length="105" mass="12152">STVEIKFVVSLTQGDIARDVEVYFFAPEGFNFPNIFTWKQRKSRKDLPGYLTGSVAWDKSLKRGINYRESLSLKTPSEVGEFTLTYRLFCEGFEGEHKEFEVIVE</sequence>